<comment type="caution">
    <text evidence="5">The sequence shown here is derived from an EMBL/GenBank/DDBJ whole genome shotgun (WGS) entry which is preliminary data.</text>
</comment>
<feature type="compositionally biased region" description="Basic and acidic residues" evidence="4">
    <location>
        <begin position="1163"/>
        <end position="1178"/>
    </location>
</feature>
<feature type="region of interest" description="Disordered" evidence="4">
    <location>
        <begin position="142"/>
        <end position="178"/>
    </location>
</feature>
<feature type="region of interest" description="Disordered" evidence="4">
    <location>
        <begin position="1158"/>
        <end position="1178"/>
    </location>
</feature>
<keyword evidence="1" id="KW-0343">GTPase activation</keyword>
<dbReference type="EMBL" id="JAAAJA010000299">
    <property type="protein sequence ID" value="KAG0256428.1"/>
    <property type="molecule type" value="Genomic_DNA"/>
</dbReference>
<evidence type="ECO:0000256" key="4">
    <source>
        <dbReference type="SAM" id="MobiDB-lite"/>
    </source>
</evidence>
<dbReference type="GO" id="GO:0005829">
    <property type="term" value="C:cytosol"/>
    <property type="evidence" value="ECO:0007669"/>
    <property type="project" value="TreeGrafter"/>
</dbReference>
<dbReference type="Gene3D" id="3.80.10.10">
    <property type="entry name" value="Ribonuclease Inhibitor"/>
    <property type="match status" value="3"/>
</dbReference>
<evidence type="ECO:0000256" key="1">
    <source>
        <dbReference type="ARBA" id="ARBA00022468"/>
    </source>
</evidence>
<accession>A0A9P6PY07</accession>
<evidence type="ECO:0008006" key="7">
    <source>
        <dbReference type="Google" id="ProtNLM"/>
    </source>
</evidence>
<feature type="region of interest" description="Disordered" evidence="4">
    <location>
        <begin position="1257"/>
        <end position="1277"/>
    </location>
</feature>
<evidence type="ECO:0000313" key="6">
    <source>
        <dbReference type="Proteomes" id="UP000726737"/>
    </source>
</evidence>
<dbReference type="SUPFAM" id="SSF52047">
    <property type="entry name" value="RNI-like"/>
    <property type="match status" value="3"/>
</dbReference>
<keyword evidence="2" id="KW-0433">Leucine-rich repeat</keyword>
<feature type="compositionally biased region" description="Low complexity" evidence="4">
    <location>
        <begin position="142"/>
        <end position="152"/>
    </location>
</feature>
<reference evidence="5" key="1">
    <citation type="journal article" date="2020" name="Fungal Divers.">
        <title>Resolving the Mortierellaceae phylogeny through synthesis of multi-gene phylogenetics and phylogenomics.</title>
        <authorList>
            <person name="Vandepol N."/>
            <person name="Liber J."/>
            <person name="Desiro A."/>
            <person name="Na H."/>
            <person name="Kennedy M."/>
            <person name="Barry K."/>
            <person name="Grigoriev I.V."/>
            <person name="Miller A.N."/>
            <person name="O'Donnell K."/>
            <person name="Stajich J.E."/>
            <person name="Bonito G."/>
        </authorList>
    </citation>
    <scope>NUCLEOTIDE SEQUENCE</scope>
    <source>
        <strain evidence="5">KOD948</strain>
    </source>
</reference>
<dbReference type="GO" id="GO:0005096">
    <property type="term" value="F:GTPase activator activity"/>
    <property type="evidence" value="ECO:0007669"/>
    <property type="project" value="UniProtKB-KW"/>
</dbReference>
<dbReference type="GO" id="GO:0006913">
    <property type="term" value="P:nucleocytoplasmic transport"/>
    <property type="evidence" value="ECO:0007669"/>
    <property type="project" value="TreeGrafter"/>
</dbReference>
<keyword evidence="6" id="KW-1185">Reference proteome</keyword>
<sequence>MRSSMGWHDIARLERIRETVQTFLSQRFSAYEYTVPRLFVVLPDSSADDRYARRNSVPIAGLTEAAPREFSSACRYRLYFLCECGTDFTLPLGSGLNHLHIAKHPGYEIEPGRQDEFFRRYGAMILTLLIFLKHGYDPVMDSSASSQVSSMDPQDHHELQQQQQQHQQKLQRQQLSDDTRMHLSRVEKISNLKRSDLPDSISQYVEQRVNRMIEFLERIRGQFNQNSEGAEEIIEEDRLLGISSLADLHLLYSFLGITDVNRRHQSGQLGNLYRVNDITGRVSWVCVYHYRWTFLEKNLDEFEHWVITRCGQFDKQSGSLSITLVSRAHARTFCSWITNKVASSLVEVHLKLGWKFGKKDLWRIVKALANTTVSVLSLDGCSYGEDSTYKILQKKYDPILHLLIHGRLRSLELMRLPSLFARLSQKTIKAPTLRRLEFGHGMAIEPNDRGSFNRLLASCSSLRELILPGFRVSDTLMQAILSGIRVNNSLATLDLSNSQLDGGAAIILAQGLFNTRICHLDLSRNERLSDAGAARVIRAVGPRLVSLKMAQTGFGDLAAAALAKSMDGISFTNTLRDQLQLQYRLDIAALTAGIRVRTDDLRPSNSGKSQMEAREKTHSTGHLVYLDIEDNQCTLQGFQELAKVKSRLYLVYLNMAGSSELEDEECARILNRVMSSEMITLRLACTRFGDQSARALATTLLERPPRVDDGMKRISGPCQLEELDVQACPIGAEGFLTLYNALRQAQAWSCLKVLDFGHCSKLQDSVAQQFLKLLVIPNATERTPVMPIRRWRSQAIPSSQSLSAIAAIAAQKSSTVGLDDLREAQSDSGRNARVNSLVGMRRGVRRGVGPRSKSILVRADSVPVMPTLRSFYGDQGTSTTSSPEPTGPLLPPPTAQLPLAEGFFSNLSQLDLKSTQIGDGTAWLLAQALVQPWVTIGSLTLLEPQSMSVQGMCWIVNALCDNSTVQEFGIGKSGVHAQADLDHFGATLLNLMETNKRVRSLTTLGAPLGPVAKGLLLNQSLHSIYLIQSRGHIEDLQLMGQALAFNRSLLVFWMGGTDESLLGVPHPTTDEYSSHGPEDRLDNTILADQEQQSQGQPENMYRNFHLMHQHHHHHHHHPHKSHLHHKQKRKVHDAHRFQLSHHYGQSMSQKIRSILKTTFSPSSKDESSKRRHDIASEDHRSRIVTSPVSRRNSFGAQPMETRAVNRAGTAATVATVTASSLWGRNPIMEGIRRNHSLIKVTLDAMTPAPLVTNATSNQINNAPEGMGPSTNSTWTTHSSNAATEHFRYEQVYMMQKQLLNKKVQANRKLLRERGKLGWEELKLLGVDDDVIREVCQAY</sequence>
<name>A0A9P6PY07_9FUNG</name>
<dbReference type="InterPro" id="IPR027038">
    <property type="entry name" value="RanGap"/>
</dbReference>
<dbReference type="OrthoDB" id="2438408at2759"/>
<gene>
    <name evidence="5" type="ORF">BG011_004505</name>
</gene>
<evidence type="ECO:0000256" key="2">
    <source>
        <dbReference type="ARBA" id="ARBA00022614"/>
    </source>
</evidence>
<dbReference type="PANTHER" id="PTHR24113:SF12">
    <property type="entry name" value="RAN GTPASE-ACTIVATING PROTEIN 1"/>
    <property type="match status" value="1"/>
</dbReference>
<dbReference type="GO" id="GO:0005634">
    <property type="term" value="C:nucleus"/>
    <property type="evidence" value="ECO:0007669"/>
    <property type="project" value="TreeGrafter"/>
</dbReference>
<dbReference type="GO" id="GO:0048471">
    <property type="term" value="C:perinuclear region of cytoplasm"/>
    <property type="evidence" value="ECO:0007669"/>
    <property type="project" value="TreeGrafter"/>
</dbReference>
<feature type="compositionally biased region" description="Low complexity" evidence="4">
    <location>
        <begin position="160"/>
        <end position="174"/>
    </location>
</feature>
<feature type="region of interest" description="Disordered" evidence="4">
    <location>
        <begin position="1109"/>
        <end position="1128"/>
    </location>
</feature>
<dbReference type="Proteomes" id="UP000726737">
    <property type="component" value="Unassembled WGS sequence"/>
</dbReference>
<keyword evidence="3" id="KW-0677">Repeat</keyword>
<evidence type="ECO:0000313" key="5">
    <source>
        <dbReference type="EMBL" id="KAG0256428.1"/>
    </source>
</evidence>
<dbReference type="SMART" id="SM00368">
    <property type="entry name" value="LRR_RI"/>
    <property type="match status" value="6"/>
</dbReference>
<dbReference type="InterPro" id="IPR032675">
    <property type="entry name" value="LRR_dom_sf"/>
</dbReference>
<dbReference type="PANTHER" id="PTHR24113">
    <property type="entry name" value="RAN GTPASE-ACTIVATING PROTEIN 1"/>
    <property type="match status" value="1"/>
</dbReference>
<proteinExistence type="predicted"/>
<evidence type="ECO:0000256" key="3">
    <source>
        <dbReference type="ARBA" id="ARBA00022737"/>
    </source>
</evidence>
<organism evidence="5 6">
    <name type="scientific">Mortierella polycephala</name>
    <dbReference type="NCBI Taxonomy" id="41804"/>
    <lineage>
        <taxon>Eukaryota</taxon>
        <taxon>Fungi</taxon>
        <taxon>Fungi incertae sedis</taxon>
        <taxon>Mucoromycota</taxon>
        <taxon>Mortierellomycotina</taxon>
        <taxon>Mortierellomycetes</taxon>
        <taxon>Mortierellales</taxon>
        <taxon>Mortierellaceae</taxon>
        <taxon>Mortierella</taxon>
    </lineage>
</organism>
<protein>
    <recommendedName>
        <fullName evidence="7">RNI-like protein</fullName>
    </recommendedName>
</protein>
<dbReference type="GO" id="GO:0031267">
    <property type="term" value="F:small GTPase binding"/>
    <property type="evidence" value="ECO:0007669"/>
    <property type="project" value="TreeGrafter"/>
</dbReference>